<name>A0A4D6MQS3_VIGUN</name>
<proteinExistence type="predicted"/>
<accession>A0A4D6MQS3</accession>
<gene>
    <name evidence="1" type="ORF">DEO72_LG8g1875</name>
</gene>
<evidence type="ECO:0000313" key="2">
    <source>
        <dbReference type="Proteomes" id="UP000501690"/>
    </source>
</evidence>
<reference evidence="1 2" key="1">
    <citation type="submission" date="2019-04" db="EMBL/GenBank/DDBJ databases">
        <title>An improved genome assembly and genetic linkage map for asparagus bean, Vigna unguiculata ssp. sesquipedialis.</title>
        <authorList>
            <person name="Xia Q."/>
            <person name="Zhang R."/>
            <person name="Dong Y."/>
        </authorList>
    </citation>
    <scope>NUCLEOTIDE SEQUENCE [LARGE SCALE GENOMIC DNA]</scope>
    <source>
        <tissue evidence="1">Leaf</tissue>
    </source>
</reference>
<keyword evidence="2" id="KW-1185">Reference proteome</keyword>
<organism evidence="1 2">
    <name type="scientific">Vigna unguiculata</name>
    <name type="common">Cowpea</name>
    <dbReference type="NCBI Taxonomy" id="3917"/>
    <lineage>
        <taxon>Eukaryota</taxon>
        <taxon>Viridiplantae</taxon>
        <taxon>Streptophyta</taxon>
        <taxon>Embryophyta</taxon>
        <taxon>Tracheophyta</taxon>
        <taxon>Spermatophyta</taxon>
        <taxon>Magnoliopsida</taxon>
        <taxon>eudicotyledons</taxon>
        <taxon>Gunneridae</taxon>
        <taxon>Pentapetalae</taxon>
        <taxon>rosids</taxon>
        <taxon>fabids</taxon>
        <taxon>Fabales</taxon>
        <taxon>Fabaceae</taxon>
        <taxon>Papilionoideae</taxon>
        <taxon>50 kb inversion clade</taxon>
        <taxon>NPAAA clade</taxon>
        <taxon>indigoferoid/millettioid clade</taxon>
        <taxon>Phaseoleae</taxon>
        <taxon>Vigna</taxon>
    </lineage>
</organism>
<dbReference type="AlphaFoldDB" id="A0A4D6MQS3"/>
<dbReference type="Proteomes" id="UP000501690">
    <property type="component" value="Linkage Group LG8"/>
</dbReference>
<protein>
    <submittedName>
        <fullName evidence="1">Uncharacterized protein</fullName>
    </submittedName>
</protein>
<sequence length="248" mass="28896">MGRIPMDMVTKVREDPLEEIVKSSWQAKAGYEWVAADVRNQSSLFRWSRLLKSWLNCTPIVWRDVRRDIVSLEQAFLYFYDTRPRHPTTWFSLVSRSSINRLDTFTQSFKHFKDGFFKLVVKESGRPYFYNDDGSTKFPFSWTDYPWLYKDMKIERLSVEDKEVVETLMKFNDRLPSKGLIRVYNLVHPIVDIEVISFPRFDVNKDVVDGELVSKAGSCPEEEAKKAKGPDANIDDALVVDNVDGETT</sequence>
<dbReference type="EMBL" id="CP039352">
    <property type="protein sequence ID" value="QCE03846.1"/>
    <property type="molecule type" value="Genomic_DNA"/>
</dbReference>
<evidence type="ECO:0000313" key="1">
    <source>
        <dbReference type="EMBL" id="QCE03846.1"/>
    </source>
</evidence>